<dbReference type="EMBL" id="PVNS01000013">
    <property type="protein sequence ID" value="PRO64718.1"/>
    <property type="molecule type" value="Genomic_DNA"/>
</dbReference>
<protein>
    <submittedName>
        <fullName evidence="3">Uncharacterized protein</fullName>
    </submittedName>
</protein>
<gene>
    <name evidence="3" type="ORF">C6I21_13510</name>
</gene>
<dbReference type="RefSeq" id="WP_105960018.1">
    <property type="nucleotide sequence ID" value="NZ_PVNS01000013.1"/>
</dbReference>
<feature type="compositionally biased region" description="Polar residues" evidence="1">
    <location>
        <begin position="135"/>
        <end position="145"/>
    </location>
</feature>
<feature type="chain" id="PRO_5038465327" evidence="2">
    <location>
        <begin position="21"/>
        <end position="154"/>
    </location>
</feature>
<comment type="caution">
    <text evidence="3">The sequence shown here is derived from an EMBL/GenBank/DDBJ whole genome shotgun (WGS) entry which is preliminary data.</text>
</comment>
<accession>A0A2P6MEL7</accession>
<evidence type="ECO:0000313" key="4">
    <source>
        <dbReference type="Proteomes" id="UP000243650"/>
    </source>
</evidence>
<evidence type="ECO:0000256" key="1">
    <source>
        <dbReference type="SAM" id="MobiDB-lite"/>
    </source>
</evidence>
<organism evidence="3 4">
    <name type="scientific">Alkalicoccus urumqiensis</name>
    <name type="common">Bacillus urumqiensis</name>
    <dbReference type="NCBI Taxonomy" id="1548213"/>
    <lineage>
        <taxon>Bacteria</taxon>
        <taxon>Bacillati</taxon>
        <taxon>Bacillota</taxon>
        <taxon>Bacilli</taxon>
        <taxon>Bacillales</taxon>
        <taxon>Bacillaceae</taxon>
        <taxon>Alkalicoccus</taxon>
    </lineage>
</organism>
<reference evidence="3 4" key="1">
    <citation type="submission" date="2018-03" db="EMBL/GenBank/DDBJ databases">
        <title>Bacillus urumqiensis sp. nov., a moderately haloalkaliphilic bacterium isolated from a salt lake.</title>
        <authorList>
            <person name="Zhao B."/>
            <person name="Liao Z."/>
        </authorList>
    </citation>
    <scope>NUCLEOTIDE SEQUENCE [LARGE SCALE GENOMIC DNA]</scope>
    <source>
        <strain evidence="3 4">BZ-SZ-XJ18</strain>
    </source>
</reference>
<evidence type="ECO:0000313" key="3">
    <source>
        <dbReference type="EMBL" id="PRO64718.1"/>
    </source>
</evidence>
<keyword evidence="2" id="KW-0732">Signal</keyword>
<evidence type="ECO:0000256" key="2">
    <source>
        <dbReference type="SAM" id="SignalP"/>
    </source>
</evidence>
<dbReference type="AlphaFoldDB" id="A0A2P6MEL7"/>
<proteinExistence type="predicted"/>
<feature type="region of interest" description="Disordered" evidence="1">
    <location>
        <begin position="135"/>
        <end position="154"/>
    </location>
</feature>
<dbReference type="Proteomes" id="UP000243650">
    <property type="component" value="Unassembled WGS sequence"/>
</dbReference>
<keyword evidence="4" id="KW-1185">Reference proteome</keyword>
<feature type="signal peptide" evidence="2">
    <location>
        <begin position="1"/>
        <end position="20"/>
    </location>
</feature>
<name>A0A2P6MEL7_ALKUR</name>
<sequence>MKKGAAVLVSLFLLSSFFFSGSPSDEVADGAQTMTESGEFQMRVQAEQEELRVQLRYTGQEETVQIMTDGPLIRGTIVHRDGSESVVTQGGSARTYVFSRENWVVYRIPVPSGEAVIVESTFISDGQRNLLTAEVETSNGQQGAAQETKERGEG</sequence>